<evidence type="ECO:0000313" key="6">
    <source>
        <dbReference type="Proteomes" id="UP000003729"/>
    </source>
</evidence>
<dbReference type="Pfam" id="PF12833">
    <property type="entry name" value="HTH_18"/>
    <property type="match status" value="1"/>
</dbReference>
<keyword evidence="2" id="KW-0238">DNA-binding</keyword>
<sequence>MALKITPVAKVTGKVTMLQESVIREIILWIEQNLESRLSLDTVADKSGYTKWHFQRLFKTQTGLALGAYIRARRLSCSAVALRLTNDSIMDISLRYRFDSQQTFCRAFKKQFGVTPSEYRKRTGWHIEGFRLPLRESKELEAHVQLVELKDIHLVGMTHRYTQGINEWNLKTEELRRQYWKNFLDKNKLVAQNLYAIHGVDTTSDEEGRFLYSTAFEENALEVIPPLTKKLMVPAGNYLQIKFKGSLQGTDYNDIIYTVYGKVLAEMDIARGLGADIEHYALKSAPTYEDFVSHPHDYIQELNYYIPVIV</sequence>
<dbReference type="eggNOG" id="COG2207">
    <property type="taxonomic scope" value="Bacteria"/>
</dbReference>
<reference evidence="5 6" key="1">
    <citation type="submission" date="2008-10" db="EMBL/GenBank/DDBJ databases">
        <title>Draft genome sequence of Providencia alcalifaciens (DSM 30120).</title>
        <authorList>
            <person name="Sudarsanam P."/>
            <person name="Ley R."/>
            <person name="Guruge J."/>
            <person name="Turnbaugh P.J."/>
            <person name="Mahowald M."/>
            <person name="Liep D."/>
            <person name="Gordon J."/>
        </authorList>
    </citation>
    <scope>NUCLEOTIDE SEQUENCE [LARGE SCALE GENOMIC DNA]</scope>
    <source>
        <strain evidence="5 6">DSM 30120</strain>
    </source>
</reference>
<dbReference type="InterPro" id="IPR011256">
    <property type="entry name" value="Reg_factor_effector_dom_sf"/>
</dbReference>
<dbReference type="PRINTS" id="PR00032">
    <property type="entry name" value="HTHARAC"/>
</dbReference>
<evidence type="ECO:0000256" key="1">
    <source>
        <dbReference type="ARBA" id="ARBA00023015"/>
    </source>
</evidence>
<evidence type="ECO:0000256" key="2">
    <source>
        <dbReference type="ARBA" id="ARBA00023125"/>
    </source>
</evidence>
<dbReference type="PANTHER" id="PTHR47504:SF5">
    <property type="entry name" value="RIGHT ORIGIN-BINDING PROTEIN"/>
    <property type="match status" value="1"/>
</dbReference>
<dbReference type="Gene3D" id="3.20.80.10">
    <property type="entry name" value="Regulatory factor, effector binding domain"/>
    <property type="match status" value="1"/>
</dbReference>
<dbReference type="Proteomes" id="UP000003729">
    <property type="component" value="Unassembled WGS sequence"/>
</dbReference>
<dbReference type="SUPFAM" id="SSF46689">
    <property type="entry name" value="Homeodomain-like"/>
    <property type="match status" value="2"/>
</dbReference>
<accession>B6XK96</accession>
<comment type="caution">
    <text evidence="5">The sequence shown here is derived from an EMBL/GenBank/DDBJ whole genome shotgun (WGS) entry which is preliminary data.</text>
</comment>
<dbReference type="AlphaFoldDB" id="B6XK96"/>
<gene>
    <name evidence="5" type="ORF">PROVALCAL_03806</name>
</gene>
<dbReference type="PANTHER" id="PTHR47504">
    <property type="entry name" value="RIGHT ORIGIN-BINDING PROTEIN"/>
    <property type="match status" value="1"/>
</dbReference>
<dbReference type="PROSITE" id="PS00041">
    <property type="entry name" value="HTH_ARAC_FAMILY_1"/>
    <property type="match status" value="1"/>
</dbReference>
<dbReference type="InterPro" id="IPR018062">
    <property type="entry name" value="HTH_AraC-typ_CS"/>
</dbReference>
<keyword evidence="1" id="KW-0805">Transcription regulation</keyword>
<dbReference type="GO" id="GO:0003700">
    <property type="term" value="F:DNA-binding transcription factor activity"/>
    <property type="evidence" value="ECO:0007669"/>
    <property type="project" value="InterPro"/>
</dbReference>
<dbReference type="EMBL" id="ABXW01000073">
    <property type="protein sequence ID" value="EEB44153.1"/>
    <property type="molecule type" value="Genomic_DNA"/>
</dbReference>
<dbReference type="Gene3D" id="1.10.10.60">
    <property type="entry name" value="Homeodomain-like"/>
    <property type="match status" value="2"/>
</dbReference>
<dbReference type="GO" id="GO:0043565">
    <property type="term" value="F:sequence-specific DNA binding"/>
    <property type="evidence" value="ECO:0007669"/>
    <property type="project" value="InterPro"/>
</dbReference>
<evidence type="ECO:0000313" key="5">
    <source>
        <dbReference type="EMBL" id="EEB44153.1"/>
    </source>
</evidence>
<dbReference type="InterPro" id="IPR009057">
    <property type="entry name" value="Homeodomain-like_sf"/>
</dbReference>
<feature type="domain" description="HTH araC/xylS-type" evidence="4">
    <location>
        <begin position="24"/>
        <end position="122"/>
    </location>
</feature>
<evidence type="ECO:0000256" key="3">
    <source>
        <dbReference type="ARBA" id="ARBA00023163"/>
    </source>
</evidence>
<dbReference type="Pfam" id="PF14526">
    <property type="entry name" value="Cass2"/>
    <property type="match status" value="1"/>
</dbReference>
<dbReference type="InterPro" id="IPR020449">
    <property type="entry name" value="Tscrpt_reg_AraC-type_HTH"/>
</dbReference>
<protein>
    <submittedName>
        <fullName evidence="5">Transcriptional regulator, AraC family</fullName>
    </submittedName>
</protein>
<proteinExistence type="predicted"/>
<reference evidence="5 6" key="2">
    <citation type="submission" date="2008-10" db="EMBL/GenBank/DDBJ databases">
        <authorList>
            <person name="Fulton L."/>
            <person name="Clifton S."/>
            <person name="Fulton B."/>
            <person name="Xu J."/>
            <person name="Minx P."/>
            <person name="Pepin K.H."/>
            <person name="Johnson M."/>
            <person name="Bhonagiri V."/>
            <person name="Nash W.E."/>
            <person name="Mardis E.R."/>
            <person name="Wilson R.K."/>
        </authorList>
    </citation>
    <scope>NUCLEOTIDE SEQUENCE [LARGE SCALE GENOMIC DNA]</scope>
    <source>
        <strain evidence="5 6">DSM 30120</strain>
    </source>
</reference>
<keyword evidence="3" id="KW-0804">Transcription</keyword>
<evidence type="ECO:0000259" key="4">
    <source>
        <dbReference type="PROSITE" id="PS01124"/>
    </source>
</evidence>
<dbReference type="InterPro" id="IPR029441">
    <property type="entry name" value="Cass2"/>
</dbReference>
<dbReference type="PROSITE" id="PS01124">
    <property type="entry name" value="HTH_ARAC_FAMILY_2"/>
    <property type="match status" value="1"/>
</dbReference>
<dbReference type="SUPFAM" id="SSF55136">
    <property type="entry name" value="Probable bacterial effector-binding domain"/>
    <property type="match status" value="1"/>
</dbReference>
<dbReference type="InterPro" id="IPR018060">
    <property type="entry name" value="HTH_AraC"/>
</dbReference>
<name>B6XK96_9GAMM</name>
<dbReference type="SMART" id="SM00342">
    <property type="entry name" value="HTH_ARAC"/>
    <property type="match status" value="1"/>
</dbReference>
<dbReference type="InterPro" id="IPR050959">
    <property type="entry name" value="MarA-like"/>
</dbReference>
<organism evidence="5 6">
    <name type="scientific">Providencia alcalifaciens DSM 30120</name>
    <dbReference type="NCBI Taxonomy" id="520999"/>
    <lineage>
        <taxon>Bacteria</taxon>
        <taxon>Pseudomonadati</taxon>
        <taxon>Pseudomonadota</taxon>
        <taxon>Gammaproteobacteria</taxon>
        <taxon>Enterobacterales</taxon>
        <taxon>Morganellaceae</taxon>
        <taxon>Providencia</taxon>
    </lineage>
</organism>